<dbReference type="InterPro" id="IPR000408">
    <property type="entry name" value="Reg_chr_condens"/>
</dbReference>
<dbReference type="SUPFAM" id="SSF49562">
    <property type="entry name" value="C2 domain (Calcium/lipid-binding domain, CaLB)"/>
    <property type="match status" value="2"/>
</dbReference>
<feature type="compositionally biased region" description="Low complexity" evidence="2">
    <location>
        <begin position="790"/>
        <end position="804"/>
    </location>
</feature>
<dbReference type="PROSITE" id="PS50012">
    <property type="entry name" value="RCC1_3"/>
    <property type="match status" value="2"/>
</dbReference>
<feature type="compositionally biased region" description="Acidic residues" evidence="2">
    <location>
        <begin position="1173"/>
        <end position="1183"/>
    </location>
</feature>
<feature type="compositionally biased region" description="Basic and acidic residues" evidence="2">
    <location>
        <begin position="144"/>
        <end position="153"/>
    </location>
</feature>
<feature type="compositionally biased region" description="Basic and acidic residues" evidence="2">
    <location>
        <begin position="749"/>
        <end position="770"/>
    </location>
</feature>
<evidence type="ECO:0000313" key="5">
    <source>
        <dbReference type="Proteomes" id="UP000324800"/>
    </source>
</evidence>
<feature type="compositionally biased region" description="Low complexity" evidence="2">
    <location>
        <begin position="180"/>
        <end position="194"/>
    </location>
</feature>
<dbReference type="SUPFAM" id="SSF50985">
    <property type="entry name" value="RCC1/BLIP-II"/>
    <property type="match status" value="1"/>
</dbReference>
<dbReference type="PRINTS" id="PR00360">
    <property type="entry name" value="C2DOMAIN"/>
</dbReference>
<feature type="compositionally biased region" description="Basic and acidic residues" evidence="2">
    <location>
        <begin position="598"/>
        <end position="679"/>
    </location>
</feature>
<feature type="non-terminal residue" evidence="4">
    <location>
        <position position="1"/>
    </location>
</feature>
<protein>
    <recommendedName>
        <fullName evidence="3">C2 domain-containing protein</fullName>
    </recommendedName>
</protein>
<feature type="compositionally biased region" description="Polar residues" evidence="2">
    <location>
        <begin position="735"/>
        <end position="745"/>
    </location>
</feature>
<evidence type="ECO:0000259" key="3">
    <source>
        <dbReference type="PROSITE" id="PS50004"/>
    </source>
</evidence>
<feature type="domain" description="C2" evidence="3">
    <location>
        <begin position="961"/>
        <end position="1099"/>
    </location>
</feature>
<dbReference type="AlphaFoldDB" id="A0A5J4VQP2"/>
<name>A0A5J4VQP2_9EUKA</name>
<feature type="compositionally biased region" description="Low complexity" evidence="2">
    <location>
        <begin position="901"/>
        <end position="912"/>
    </location>
</feature>
<sequence length="1278" mass="146183">IDRVPVSFGLTHHALERHSIQYGERYRWISIGYLFGVAVTLNGDVYAWGINDLGQLGLGSGRPFVQAPQKLVLPFTQIIPENIPGYGLTPEEIYEFNEGKDPNEKDDKDKKEKDLKKKNTKGDGHGFDERGTPVQGKVEGGPIQKDKDKEQRNSQKSSNSNQSNTKGAVKDPASHTRRASTSSQLSQSSSSQSSQKDKDNKDKDDNKDKKSTKSDKDNNTQKEREQFLKPYLQKNKAGTQQKGKVGNKDDESEMNINTTTKLQGVNTTRVVDETIPITTQVYSTGLLQAQPQFVVWKVQAGQAHSLALTEDGIVYSWGDNRLGQCGHGHRNPIPQPEMITFFDGIRIIDIHTPPFSNLSIAMTKLDVYIWGEGIGDWPQLYAPYVGHLPVSVSVDDTLKGGGRDKQFAEEQTISEGKPTFPSAVAIVRNGSLAKETSKRRSYIYGYKNAQDGVADQYAREFPPNMADYIYPAAYDKLHDDIEYAVDQSKSKTSRNKCLGMSCLVCTCGGSYFCCYKHQHPPRVALQDLLKSASKGNLLFQLVEPMQKESVIVLTARNPKFQFNKGVKGVGTYDKKAPAMQTLERERRKATQPLTYSSKEQEKMEKNREQEREKERRREEEREKDREKERQRERERIRQWEKEREAAKQREKEWEKDMENQRKKSRDREKEREKEREEQKRRIKQQQTPKSTTSSVQSDKDKDKDKDSIQQQPTNSPLPPPPTYRHDSQRSKSKSHSITDSGSISGVGSMKDEVEIEQEKQKEQERLKEREVEEIEREELEKIRRARQAKQQGSQSGTSQSRGSQNKNQQEEGSIKGRDFKIQQKDEKQSKGSETISQLSDSHVSATRKLPSQLSSKHPDQQSVHSQKSESVHSQKSQSVHSQQSDKPQQKQSTNKDKVSTQKKSQVSEKQSQPDQLSKTQSKEDKKSVQSDRASIQSSLSRRSGKSNQSEKSRDQELDSLKQRKLKQKQPEEEDQQLVKGKILITLQKLTNIPASDINGKSDPYKLTNIPASDINGKSDPYVIFQLGDEEYKSKTINNTLNPEYNENLELQYDPDTTDEKEISIQVWDYDRLNVELDLIGDDEKDPETNAGKVQLTVWYLPDSIDESDSQIRKQRKAKKDVSDADEEKRRKEEEEEKEKLRKKKDDDEEEERKKILEKEFNEQKDKDSKAKEEDEDESEYEDEDGFKKGVVQVNVIGAYNLIPQNLDGAMNPYIALSLQDVAQQTRVEYSTTDVTYDEQCEFKFDPRVNDERELTIVAWHHDSLSNNELLGEVKVPVC</sequence>
<dbReference type="InterPro" id="IPR026516">
    <property type="entry name" value="THAP1/10"/>
</dbReference>
<reference evidence="4 5" key="1">
    <citation type="submission" date="2019-03" db="EMBL/GenBank/DDBJ databases">
        <title>Single cell metagenomics reveals metabolic interactions within the superorganism composed of flagellate Streblomastix strix and complex community of Bacteroidetes bacteria on its surface.</title>
        <authorList>
            <person name="Treitli S.C."/>
            <person name="Kolisko M."/>
            <person name="Husnik F."/>
            <person name="Keeling P."/>
            <person name="Hampl V."/>
        </authorList>
    </citation>
    <scope>NUCLEOTIDE SEQUENCE [LARGE SCALE GENOMIC DNA]</scope>
    <source>
        <strain evidence="4">ST1C</strain>
    </source>
</reference>
<dbReference type="GO" id="GO:0043565">
    <property type="term" value="F:sequence-specific DNA binding"/>
    <property type="evidence" value="ECO:0007669"/>
    <property type="project" value="InterPro"/>
</dbReference>
<dbReference type="PANTHER" id="PTHR46600:SF1">
    <property type="entry name" value="THAP DOMAIN-CONTAINING PROTEIN 1"/>
    <property type="match status" value="1"/>
</dbReference>
<dbReference type="PRINTS" id="PR00633">
    <property type="entry name" value="RCCNDNSATION"/>
</dbReference>
<feature type="domain" description="C2" evidence="3">
    <location>
        <begin position="1171"/>
        <end position="1278"/>
    </location>
</feature>
<feature type="repeat" description="RCC1" evidence="1">
    <location>
        <begin position="312"/>
        <end position="363"/>
    </location>
</feature>
<feature type="non-terminal residue" evidence="4">
    <location>
        <position position="1278"/>
    </location>
</feature>
<accession>A0A5J4VQP2</accession>
<organism evidence="4 5">
    <name type="scientific">Streblomastix strix</name>
    <dbReference type="NCBI Taxonomy" id="222440"/>
    <lineage>
        <taxon>Eukaryota</taxon>
        <taxon>Metamonada</taxon>
        <taxon>Preaxostyla</taxon>
        <taxon>Oxymonadida</taxon>
        <taxon>Streblomastigidae</taxon>
        <taxon>Streblomastix</taxon>
    </lineage>
</organism>
<dbReference type="SMART" id="SM00239">
    <property type="entry name" value="C2"/>
    <property type="match status" value="2"/>
</dbReference>
<feature type="compositionally biased region" description="Basic and acidic residues" evidence="2">
    <location>
        <begin position="97"/>
        <end position="131"/>
    </location>
</feature>
<feature type="compositionally biased region" description="Polar residues" evidence="2">
    <location>
        <begin position="930"/>
        <end position="947"/>
    </location>
</feature>
<evidence type="ECO:0000256" key="2">
    <source>
        <dbReference type="SAM" id="MobiDB-lite"/>
    </source>
</evidence>
<dbReference type="InterPro" id="IPR035892">
    <property type="entry name" value="C2_domain_sf"/>
</dbReference>
<dbReference type="InterPro" id="IPR009091">
    <property type="entry name" value="RCC1/BLIP-II"/>
</dbReference>
<comment type="caution">
    <text evidence="4">The sequence shown here is derived from an EMBL/GenBank/DDBJ whole genome shotgun (WGS) entry which is preliminary data.</text>
</comment>
<dbReference type="PROSITE" id="PS50004">
    <property type="entry name" value="C2"/>
    <property type="match status" value="2"/>
</dbReference>
<evidence type="ECO:0000313" key="4">
    <source>
        <dbReference type="EMBL" id="KAA6384988.1"/>
    </source>
</evidence>
<feature type="region of interest" description="Disordered" evidence="2">
    <location>
        <begin position="1108"/>
        <end position="1183"/>
    </location>
</feature>
<dbReference type="OrthoDB" id="5370059at2759"/>
<feature type="region of interest" description="Disordered" evidence="2">
    <location>
        <begin position="97"/>
        <end position="255"/>
    </location>
</feature>
<feature type="repeat" description="RCC1" evidence="1">
    <location>
        <begin position="43"/>
        <end position="91"/>
    </location>
</feature>
<feature type="compositionally biased region" description="Basic and acidic residues" evidence="2">
    <location>
        <begin position="697"/>
        <end position="707"/>
    </location>
</feature>
<dbReference type="Gene3D" id="2.130.10.30">
    <property type="entry name" value="Regulator of chromosome condensation 1/beta-lactamase-inhibitor protein II"/>
    <property type="match status" value="2"/>
</dbReference>
<feature type="region of interest" description="Disordered" evidence="2">
    <location>
        <begin position="577"/>
        <end position="978"/>
    </location>
</feature>
<feature type="compositionally biased region" description="Basic and acidic residues" evidence="2">
    <location>
        <begin position="195"/>
        <end position="227"/>
    </location>
</feature>
<dbReference type="InterPro" id="IPR000008">
    <property type="entry name" value="C2_dom"/>
</dbReference>
<dbReference type="PANTHER" id="PTHR46600">
    <property type="entry name" value="THAP DOMAIN-CONTAINING"/>
    <property type="match status" value="1"/>
</dbReference>
<proteinExistence type="predicted"/>
<feature type="compositionally biased region" description="Polar residues" evidence="2">
    <location>
        <begin position="831"/>
        <end position="855"/>
    </location>
</feature>
<dbReference type="CDD" id="cd00030">
    <property type="entry name" value="C2"/>
    <property type="match status" value="2"/>
</dbReference>
<evidence type="ECO:0000256" key="1">
    <source>
        <dbReference type="PROSITE-ProRule" id="PRU00235"/>
    </source>
</evidence>
<feature type="compositionally biased region" description="Low complexity" evidence="2">
    <location>
        <begin position="873"/>
        <end position="892"/>
    </location>
</feature>
<feature type="compositionally biased region" description="Basic and acidic residues" evidence="2">
    <location>
        <begin position="920"/>
        <end position="929"/>
    </location>
</feature>
<dbReference type="Pfam" id="PF00168">
    <property type="entry name" value="C2"/>
    <property type="match status" value="2"/>
</dbReference>
<feature type="compositionally biased region" description="Basic and acidic residues" evidence="2">
    <location>
        <begin position="808"/>
        <end position="830"/>
    </location>
</feature>
<feature type="compositionally biased region" description="Basic and acidic residues" evidence="2">
    <location>
        <begin position="1119"/>
        <end position="1172"/>
    </location>
</feature>
<feature type="compositionally biased region" description="Low complexity" evidence="2">
    <location>
        <begin position="684"/>
        <end position="696"/>
    </location>
</feature>
<dbReference type="Pfam" id="PF13540">
    <property type="entry name" value="RCC1_2"/>
    <property type="match status" value="2"/>
</dbReference>
<dbReference type="Proteomes" id="UP000324800">
    <property type="component" value="Unassembled WGS sequence"/>
</dbReference>
<dbReference type="Gene3D" id="2.60.40.150">
    <property type="entry name" value="C2 domain"/>
    <property type="match status" value="2"/>
</dbReference>
<feature type="compositionally biased region" description="Basic and acidic residues" evidence="2">
    <location>
        <begin position="577"/>
        <end position="588"/>
    </location>
</feature>
<feature type="compositionally biased region" description="Low complexity" evidence="2">
    <location>
        <begin position="154"/>
        <end position="164"/>
    </location>
</feature>
<feature type="compositionally biased region" description="Basic and acidic residues" evidence="2">
    <location>
        <begin position="948"/>
        <end position="961"/>
    </location>
</feature>
<dbReference type="EMBL" id="SNRW01005478">
    <property type="protein sequence ID" value="KAA6384988.1"/>
    <property type="molecule type" value="Genomic_DNA"/>
</dbReference>
<gene>
    <name evidence="4" type="ORF">EZS28_019485</name>
</gene>